<reference evidence="1" key="1">
    <citation type="submission" date="2014-09" db="EMBL/GenBank/DDBJ databases">
        <authorList>
            <person name="Magalhaes I.L.F."/>
            <person name="Oliveira U."/>
            <person name="Santos F.R."/>
            <person name="Vidigal T.H.D.A."/>
            <person name="Brescovit A.D."/>
            <person name="Santos A.J."/>
        </authorList>
    </citation>
    <scope>NUCLEOTIDE SEQUENCE</scope>
    <source>
        <tissue evidence="1">Shoot tissue taken approximately 20 cm above the soil surface</tissue>
    </source>
</reference>
<proteinExistence type="predicted"/>
<name>A0A0A8ZYT7_ARUDO</name>
<accession>A0A0A8ZYT7</accession>
<evidence type="ECO:0000313" key="1">
    <source>
        <dbReference type="EMBL" id="JAD43991.1"/>
    </source>
</evidence>
<dbReference type="EMBL" id="GBRH01253904">
    <property type="protein sequence ID" value="JAD43991.1"/>
    <property type="molecule type" value="Transcribed_RNA"/>
</dbReference>
<protein>
    <submittedName>
        <fullName evidence="1">Uncharacterized protein</fullName>
    </submittedName>
</protein>
<sequence>MMVECLVRSNSQCL</sequence>
<reference evidence="1" key="2">
    <citation type="journal article" date="2015" name="Data Brief">
        <title>Shoot transcriptome of the giant reed, Arundo donax.</title>
        <authorList>
            <person name="Barrero R.A."/>
            <person name="Guerrero F.D."/>
            <person name="Moolhuijzen P."/>
            <person name="Goolsby J.A."/>
            <person name="Tidwell J."/>
            <person name="Bellgard S.E."/>
            <person name="Bellgard M.I."/>
        </authorList>
    </citation>
    <scope>NUCLEOTIDE SEQUENCE</scope>
    <source>
        <tissue evidence="1">Shoot tissue taken approximately 20 cm above the soil surface</tissue>
    </source>
</reference>
<organism evidence="1">
    <name type="scientific">Arundo donax</name>
    <name type="common">Giant reed</name>
    <name type="synonym">Donax arundinaceus</name>
    <dbReference type="NCBI Taxonomy" id="35708"/>
    <lineage>
        <taxon>Eukaryota</taxon>
        <taxon>Viridiplantae</taxon>
        <taxon>Streptophyta</taxon>
        <taxon>Embryophyta</taxon>
        <taxon>Tracheophyta</taxon>
        <taxon>Spermatophyta</taxon>
        <taxon>Magnoliopsida</taxon>
        <taxon>Liliopsida</taxon>
        <taxon>Poales</taxon>
        <taxon>Poaceae</taxon>
        <taxon>PACMAD clade</taxon>
        <taxon>Arundinoideae</taxon>
        <taxon>Arundineae</taxon>
        <taxon>Arundo</taxon>
    </lineage>
</organism>